<evidence type="ECO:0000259" key="1">
    <source>
        <dbReference type="Pfam" id="PF13456"/>
    </source>
</evidence>
<dbReference type="InterPro" id="IPR012337">
    <property type="entry name" value="RNaseH-like_sf"/>
</dbReference>
<keyword evidence="4" id="KW-1185">Reference proteome</keyword>
<dbReference type="Pfam" id="PF13456">
    <property type="entry name" value="RVT_3"/>
    <property type="match status" value="1"/>
</dbReference>
<dbReference type="OrthoDB" id="1736747at2759"/>
<sequence>MPASICSILSKTFAKFLWGALDHRAIHWISLDNVCRPKENGGLGFVDFKTKNRAMLCKWLWRYGSEPNCLWRRVIAAIYEHDHRAIFPANLSPRNKSLVWRNITNYLAKPDNCFEKNISISLGDGKRIQFWTDNWLSEGPLKVKHPRIFAIASKKAGFISDFGCFANGVWQWKIELRRNLFDWELDAWSSFMNNISNACFRQNSTDNLRWKACSSGMFSVKSFRNVLSPADAQPDFIWKCVWSAKAPMNVLAFVWKVIHGRIPTKVELLKRNINSVQSDLCPLCLTNSETIEHLLCHCSISWRVWNKWCSIWNINIVVPFSIKDFLLGWFDYPHSKFDQQIWSLSAICMLWSIWCMRNEVVFKGSKVDASKIFEVAIIRLGWWCKAKWPEAIKSISDVTYWPALFSSIRTVNPSTKRDSFQWVPPRKREMKFNIDGVVAGSFGPAGIGGCLRNEESKSLIIFSKHVGNMDATSAEITAIHEALLLFKQSRWNKSAYLIIESDCKLAVEWVMNPGISPLSFRHLIMDCLEIGRGIKWKITHILRESNGMADKLAKKGISLKQNIVELN</sequence>
<dbReference type="InterPro" id="IPR002156">
    <property type="entry name" value="RNaseH_domain"/>
</dbReference>
<comment type="caution">
    <text evidence="3">The sequence shown here is derived from an EMBL/GenBank/DDBJ whole genome shotgun (WGS) entry which is preliminary data.</text>
</comment>
<dbReference type="InterPro" id="IPR044730">
    <property type="entry name" value="RNase_H-like_dom_plant"/>
</dbReference>
<dbReference type="PANTHER" id="PTHR36617">
    <property type="entry name" value="PROTEIN, PUTATIVE-RELATED"/>
    <property type="match status" value="1"/>
</dbReference>
<evidence type="ECO:0000313" key="4">
    <source>
        <dbReference type="Proteomes" id="UP001165190"/>
    </source>
</evidence>
<dbReference type="AlphaFoldDB" id="A0A9W7HT64"/>
<dbReference type="GO" id="GO:0004523">
    <property type="term" value="F:RNA-DNA hybrid ribonuclease activity"/>
    <property type="evidence" value="ECO:0007669"/>
    <property type="project" value="InterPro"/>
</dbReference>
<feature type="domain" description="RNase H type-1" evidence="1">
    <location>
        <begin position="433"/>
        <end position="555"/>
    </location>
</feature>
<evidence type="ECO:0000259" key="2">
    <source>
        <dbReference type="Pfam" id="PF13966"/>
    </source>
</evidence>
<organism evidence="3 4">
    <name type="scientific">Hibiscus trionum</name>
    <name type="common">Flower of an hour</name>
    <dbReference type="NCBI Taxonomy" id="183268"/>
    <lineage>
        <taxon>Eukaryota</taxon>
        <taxon>Viridiplantae</taxon>
        <taxon>Streptophyta</taxon>
        <taxon>Embryophyta</taxon>
        <taxon>Tracheophyta</taxon>
        <taxon>Spermatophyta</taxon>
        <taxon>Magnoliopsida</taxon>
        <taxon>eudicotyledons</taxon>
        <taxon>Gunneridae</taxon>
        <taxon>Pentapetalae</taxon>
        <taxon>rosids</taxon>
        <taxon>malvids</taxon>
        <taxon>Malvales</taxon>
        <taxon>Malvaceae</taxon>
        <taxon>Malvoideae</taxon>
        <taxon>Hibiscus</taxon>
    </lineage>
</organism>
<proteinExistence type="predicted"/>
<dbReference type="PANTHER" id="PTHR36617:SF5">
    <property type="entry name" value="OS05G0421675 PROTEIN"/>
    <property type="match status" value="1"/>
</dbReference>
<protein>
    <submittedName>
        <fullName evidence="3">Uncharacterized protein</fullName>
    </submittedName>
</protein>
<dbReference type="InterPro" id="IPR036397">
    <property type="entry name" value="RNaseH_sf"/>
</dbReference>
<dbReference type="SUPFAM" id="SSF53098">
    <property type="entry name" value="Ribonuclease H-like"/>
    <property type="match status" value="1"/>
</dbReference>
<dbReference type="GO" id="GO:0003676">
    <property type="term" value="F:nucleic acid binding"/>
    <property type="evidence" value="ECO:0007669"/>
    <property type="project" value="InterPro"/>
</dbReference>
<dbReference type="Proteomes" id="UP001165190">
    <property type="component" value="Unassembled WGS sequence"/>
</dbReference>
<reference evidence="3" key="1">
    <citation type="submission" date="2023-05" db="EMBL/GenBank/DDBJ databases">
        <title>Genome and transcriptome analyses reveal genes involved in the formation of fine ridges on petal epidermal cells in Hibiscus trionum.</title>
        <authorList>
            <person name="Koshimizu S."/>
            <person name="Masuda S."/>
            <person name="Ishii T."/>
            <person name="Shirasu K."/>
            <person name="Hoshino A."/>
            <person name="Arita M."/>
        </authorList>
    </citation>
    <scope>NUCLEOTIDE SEQUENCE</scope>
    <source>
        <strain evidence="3">Hamamatsu line</strain>
    </source>
</reference>
<dbReference type="Pfam" id="PF13966">
    <property type="entry name" value="zf-RVT"/>
    <property type="match status" value="1"/>
</dbReference>
<accession>A0A9W7HT64</accession>
<evidence type="ECO:0000313" key="3">
    <source>
        <dbReference type="EMBL" id="GMI83017.1"/>
    </source>
</evidence>
<dbReference type="CDD" id="cd06222">
    <property type="entry name" value="RNase_H_like"/>
    <property type="match status" value="1"/>
</dbReference>
<feature type="domain" description="Reverse transcriptase zinc-binding" evidence="2">
    <location>
        <begin position="218"/>
        <end position="305"/>
    </location>
</feature>
<dbReference type="Gene3D" id="3.30.420.10">
    <property type="entry name" value="Ribonuclease H-like superfamily/Ribonuclease H"/>
    <property type="match status" value="1"/>
</dbReference>
<gene>
    <name evidence="3" type="ORF">HRI_001971000</name>
</gene>
<name>A0A9W7HT64_HIBTR</name>
<dbReference type="InterPro" id="IPR026960">
    <property type="entry name" value="RVT-Znf"/>
</dbReference>
<dbReference type="EMBL" id="BSYR01000019">
    <property type="protein sequence ID" value="GMI83017.1"/>
    <property type="molecule type" value="Genomic_DNA"/>
</dbReference>